<dbReference type="Gene3D" id="3.40.33.10">
    <property type="entry name" value="CAP"/>
    <property type="match status" value="1"/>
</dbReference>
<comment type="caution">
    <text evidence="3">The sequence shown here is derived from an EMBL/GenBank/DDBJ whole genome shotgun (WGS) entry which is preliminary data.</text>
</comment>
<dbReference type="EMBL" id="JACHIA010000026">
    <property type="protein sequence ID" value="MBB6073559.1"/>
    <property type="molecule type" value="Genomic_DNA"/>
</dbReference>
<name>A0A841H789_9BACT</name>
<feature type="signal peptide" evidence="1">
    <location>
        <begin position="1"/>
        <end position="28"/>
    </location>
</feature>
<evidence type="ECO:0000256" key="1">
    <source>
        <dbReference type="SAM" id="SignalP"/>
    </source>
</evidence>
<dbReference type="CDD" id="cd05379">
    <property type="entry name" value="CAP_bacterial"/>
    <property type="match status" value="1"/>
</dbReference>
<evidence type="ECO:0000313" key="4">
    <source>
        <dbReference type="Proteomes" id="UP000582837"/>
    </source>
</evidence>
<protein>
    <submittedName>
        <fullName evidence="3">Uncharacterized protein YkwD</fullName>
    </submittedName>
</protein>
<evidence type="ECO:0000313" key="3">
    <source>
        <dbReference type="EMBL" id="MBB6073559.1"/>
    </source>
</evidence>
<keyword evidence="4" id="KW-1185">Reference proteome</keyword>
<feature type="chain" id="PRO_5032315239" evidence="1">
    <location>
        <begin position="29"/>
        <end position="172"/>
    </location>
</feature>
<dbReference type="InterPro" id="IPR035940">
    <property type="entry name" value="CAP_sf"/>
</dbReference>
<dbReference type="InterPro" id="IPR014044">
    <property type="entry name" value="CAP_dom"/>
</dbReference>
<evidence type="ECO:0000259" key="2">
    <source>
        <dbReference type="Pfam" id="PF00188"/>
    </source>
</evidence>
<dbReference type="Pfam" id="PF00188">
    <property type="entry name" value="CAP"/>
    <property type="match status" value="1"/>
</dbReference>
<dbReference type="RefSeq" id="WP_170034219.1">
    <property type="nucleotide sequence ID" value="NZ_JABDTL010000001.1"/>
</dbReference>
<dbReference type="Proteomes" id="UP000582837">
    <property type="component" value="Unassembled WGS sequence"/>
</dbReference>
<sequence>MSPRRCAAAALLLALSACAPMPAGTAGAARAVPGAAFPTDDAPFSGPAAIEHLVTIVNRHRATKGCPALEWMPEAARVAQAHSDDMARRNYFSHISPEGRAPMGRLQAAGIRYRRMGENIAQTPGGPDDALGLWLTSPGHREILEDCEYTHHGIGERDGRWTHVFVTPWSEP</sequence>
<proteinExistence type="predicted"/>
<keyword evidence="1" id="KW-0732">Signal</keyword>
<dbReference type="PANTHER" id="PTHR31157:SF1">
    <property type="entry name" value="SCP DOMAIN-CONTAINING PROTEIN"/>
    <property type="match status" value="1"/>
</dbReference>
<accession>A0A841H789</accession>
<feature type="domain" description="SCP" evidence="2">
    <location>
        <begin position="56"/>
        <end position="155"/>
    </location>
</feature>
<gene>
    <name evidence="3" type="ORF">HNQ61_005230</name>
</gene>
<dbReference type="PROSITE" id="PS51257">
    <property type="entry name" value="PROKAR_LIPOPROTEIN"/>
    <property type="match status" value="1"/>
</dbReference>
<dbReference type="AlphaFoldDB" id="A0A841H789"/>
<dbReference type="PANTHER" id="PTHR31157">
    <property type="entry name" value="SCP DOMAIN-CONTAINING PROTEIN"/>
    <property type="match status" value="1"/>
</dbReference>
<dbReference type="SUPFAM" id="SSF55797">
    <property type="entry name" value="PR-1-like"/>
    <property type="match status" value="1"/>
</dbReference>
<reference evidence="3 4" key="1">
    <citation type="submission" date="2020-08" db="EMBL/GenBank/DDBJ databases">
        <title>Genomic Encyclopedia of Type Strains, Phase IV (KMG-IV): sequencing the most valuable type-strain genomes for metagenomic binning, comparative biology and taxonomic classification.</title>
        <authorList>
            <person name="Goeker M."/>
        </authorList>
    </citation>
    <scope>NUCLEOTIDE SEQUENCE [LARGE SCALE GENOMIC DNA]</scope>
    <source>
        <strain evidence="3 4">DSM 29007</strain>
    </source>
</reference>
<organism evidence="3 4">
    <name type="scientific">Longimicrobium terrae</name>
    <dbReference type="NCBI Taxonomy" id="1639882"/>
    <lineage>
        <taxon>Bacteria</taxon>
        <taxon>Pseudomonadati</taxon>
        <taxon>Gemmatimonadota</taxon>
        <taxon>Longimicrobiia</taxon>
        <taxon>Longimicrobiales</taxon>
        <taxon>Longimicrobiaceae</taxon>
        <taxon>Longimicrobium</taxon>
    </lineage>
</organism>